<dbReference type="InterPro" id="IPR016181">
    <property type="entry name" value="Acyl_CoA_acyltransferase"/>
</dbReference>
<dbReference type="GO" id="GO:0016747">
    <property type="term" value="F:acyltransferase activity, transferring groups other than amino-acyl groups"/>
    <property type="evidence" value="ECO:0007669"/>
    <property type="project" value="InterPro"/>
</dbReference>
<dbReference type="PANTHER" id="PTHR47237">
    <property type="entry name" value="SLL0310 PROTEIN"/>
    <property type="match status" value="1"/>
</dbReference>
<dbReference type="AlphaFoldDB" id="A0A1H0LRT9"/>
<dbReference type="PANTHER" id="PTHR47237:SF1">
    <property type="entry name" value="SLL0310 PROTEIN"/>
    <property type="match status" value="1"/>
</dbReference>
<accession>A0A1H0LRT9</accession>
<dbReference type="Proteomes" id="UP000198793">
    <property type="component" value="Unassembled WGS sequence"/>
</dbReference>
<reference evidence="2 3" key="1">
    <citation type="submission" date="2016-10" db="EMBL/GenBank/DDBJ databases">
        <authorList>
            <person name="de Groot N.N."/>
        </authorList>
    </citation>
    <scope>NUCLEOTIDE SEQUENCE [LARGE SCALE GENOMIC DNA]</scope>
    <source>
        <strain evidence="3">L7-484,KACC 16230,DSM 25025</strain>
    </source>
</reference>
<keyword evidence="2" id="KW-0808">Transferase</keyword>
<dbReference type="Gene3D" id="3.40.630.90">
    <property type="match status" value="1"/>
</dbReference>
<organism evidence="2 3">
    <name type="scientific">Aureimonas jatrophae</name>
    <dbReference type="NCBI Taxonomy" id="1166073"/>
    <lineage>
        <taxon>Bacteria</taxon>
        <taxon>Pseudomonadati</taxon>
        <taxon>Pseudomonadota</taxon>
        <taxon>Alphaproteobacteria</taxon>
        <taxon>Hyphomicrobiales</taxon>
        <taxon>Aurantimonadaceae</taxon>
        <taxon>Aureimonas</taxon>
    </lineage>
</organism>
<dbReference type="Gene3D" id="3.40.630.30">
    <property type="match status" value="1"/>
</dbReference>
<dbReference type="PROSITE" id="PS51186">
    <property type="entry name" value="GNAT"/>
    <property type="match status" value="1"/>
</dbReference>
<proteinExistence type="predicted"/>
<protein>
    <submittedName>
        <fullName evidence="2">Acetyltransferase (GNAT) family protein</fullName>
    </submittedName>
</protein>
<dbReference type="Pfam" id="PF00583">
    <property type="entry name" value="Acetyltransf_1"/>
    <property type="match status" value="1"/>
</dbReference>
<sequence>MLDVKDETEREPSMSPVSRSFDVRTLTLDEIRDLIGWASQEGWNPGLADANAFRAADPDGFVGLFEGRALAAAISAVRYSPAFGFIGLFIVRPDRRGHGLGRAVWQAGISRLAGATIGLDGVQEQQANYRRQGFVPAYRTIRYAGEAPVGPLDPQVRPLPAEQAASVAEIDRRCFPAERGAFLADWLKAPHRTFVNADGARVNGYATLRQCRDGYKIGPLFAGDVDVARGLVHAAAATVPGQRIAIDVPEHNQPAVELVRALDWVPIFETLRMYRGSAPRLSDAEVFGITTLELG</sequence>
<dbReference type="CDD" id="cd04301">
    <property type="entry name" value="NAT_SF"/>
    <property type="match status" value="1"/>
</dbReference>
<gene>
    <name evidence="2" type="ORF">SAMN05192530_11116</name>
</gene>
<dbReference type="InterPro" id="IPR041496">
    <property type="entry name" value="YitH/HolE_GNAT"/>
</dbReference>
<dbReference type="SUPFAM" id="SSF55729">
    <property type="entry name" value="Acyl-CoA N-acyltransferases (Nat)"/>
    <property type="match status" value="1"/>
</dbReference>
<evidence type="ECO:0000259" key="1">
    <source>
        <dbReference type="PROSITE" id="PS51186"/>
    </source>
</evidence>
<dbReference type="EMBL" id="FNIT01000011">
    <property type="protein sequence ID" value="SDO70761.1"/>
    <property type="molecule type" value="Genomic_DNA"/>
</dbReference>
<dbReference type="STRING" id="1166073.SAMN05192530_11116"/>
<name>A0A1H0LRT9_9HYPH</name>
<dbReference type="Pfam" id="PF18014">
    <property type="entry name" value="Acetyltransf_18"/>
    <property type="match status" value="1"/>
</dbReference>
<evidence type="ECO:0000313" key="3">
    <source>
        <dbReference type="Proteomes" id="UP000198793"/>
    </source>
</evidence>
<dbReference type="InterPro" id="IPR052729">
    <property type="entry name" value="Acyl/Acetyltrans_Enzymes"/>
</dbReference>
<feature type="domain" description="N-acetyltransferase" evidence="1">
    <location>
        <begin position="21"/>
        <end position="150"/>
    </location>
</feature>
<evidence type="ECO:0000313" key="2">
    <source>
        <dbReference type="EMBL" id="SDO70761.1"/>
    </source>
</evidence>
<keyword evidence="3" id="KW-1185">Reference proteome</keyword>
<dbReference type="InterPro" id="IPR000182">
    <property type="entry name" value="GNAT_dom"/>
</dbReference>